<dbReference type="InParanoid" id="H3B6Y1"/>
<dbReference type="GO" id="GO:0098588">
    <property type="term" value="C:bounding membrane of organelle"/>
    <property type="evidence" value="ECO:0007669"/>
    <property type="project" value="UniProtKB-ARBA"/>
</dbReference>
<dbReference type="GO" id="GO:0001671">
    <property type="term" value="F:ATPase activator activity"/>
    <property type="evidence" value="ECO:0007669"/>
    <property type="project" value="TreeGrafter"/>
</dbReference>
<dbReference type="GO" id="GO:0030641">
    <property type="term" value="P:regulation of cellular pH"/>
    <property type="evidence" value="ECO:0007669"/>
    <property type="project" value="TreeGrafter"/>
</dbReference>
<dbReference type="InterPro" id="IPR046756">
    <property type="entry name" value="VAS1/VOA1_TM"/>
</dbReference>
<sequence length="258" mass="29444">SQYTPINVTENGRPCILFWAKRITIKFKNYTQLDLTDKTFGAHSKVDVKDSVCSDENAILSLKFGDIDIVKGLVIRFIMVNTHYKQSGQNWFSLNSVQIQYNGSLQAMFNATDIYAPAAYSYHCQYVSSLQKHNALLVPISKDDIARLWQITFTDFQIQGFNVEAAGKFAYTSDCTSFFTPAILMGLVMSLVLLLVLAYALHMLIHLKSIDRHYECKASTVHFPKSKEIDAEDEKEPLRNNTECYELKDQPILLKLYI</sequence>
<keyword evidence="5 6" id="KW-0472">Membrane</keyword>
<protein>
    <submittedName>
        <fullName evidence="9">ATPase H+ transporting accessory protein 1 like a</fullName>
    </submittedName>
</protein>
<evidence type="ECO:0000256" key="5">
    <source>
        <dbReference type="ARBA" id="ARBA00023136"/>
    </source>
</evidence>
<dbReference type="EMBL" id="AFYH01087601">
    <property type="status" value="NOT_ANNOTATED_CDS"/>
    <property type="molecule type" value="Genomic_DNA"/>
</dbReference>
<name>H3B6Y1_LATCH</name>
<evidence type="ECO:0000259" key="7">
    <source>
        <dbReference type="Pfam" id="PF05827"/>
    </source>
</evidence>
<evidence type="ECO:0000256" key="3">
    <source>
        <dbReference type="ARBA" id="ARBA00022692"/>
    </source>
</evidence>
<reference evidence="10" key="1">
    <citation type="submission" date="2011-08" db="EMBL/GenBank/DDBJ databases">
        <title>The draft genome of Latimeria chalumnae.</title>
        <authorList>
            <person name="Di Palma F."/>
            <person name="Alfoldi J."/>
            <person name="Johnson J."/>
            <person name="Berlin A."/>
            <person name="Gnerre S."/>
            <person name="Jaffe D."/>
            <person name="MacCallum I."/>
            <person name="Young S."/>
            <person name="Walker B.J."/>
            <person name="Lander E."/>
            <person name="Lindblad-Toh K."/>
        </authorList>
    </citation>
    <scope>NUCLEOTIDE SEQUENCE [LARGE SCALE GENOMIC DNA]</scope>
    <source>
        <strain evidence="10">Wild caught</strain>
    </source>
</reference>
<evidence type="ECO:0000313" key="9">
    <source>
        <dbReference type="Ensembl" id="ENSLACP00000017652.1"/>
    </source>
</evidence>
<feature type="domain" description="V-type proton ATPase subunit S1 luminal" evidence="7">
    <location>
        <begin position="14"/>
        <end position="161"/>
    </location>
</feature>
<dbReference type="STRING" id="7897.ENSLACP00000017652"/>
<reference evidence="9" key="2">
    <citation type="submission" date="2025-08" db="UniProtKB">
        <authorList>
            <consortium name="Ensembl"/>
        </authorList>
    </citation>
    <scope>IDENTIFICATION</scope>
</reference>
<feature type="transmembrane region" description="Helical" evidence="6">
    <location>
        <begin position="178"/>
        <end position="201"/>
    </location>
</feature>
<dbReference type="PANTHER" id="PTHR12471">
    <property type="entry name" value="VACUOLAR ATP SYNTHASE SUBUNIT S1"/>
    <property type="match status" value="1"/>
</dbReference>
<dbReference type="OMA" id="SRKGQWE"/>
<keyword evidence="4 6" id="KW-1133">Transmembrane helix</keyword>
<dbReference type="GO" id="GO:0012505">
    <property type="term" value="C:endomembrane system"/>
    <property type="evidence" value="ECO:0007669"/>
    <property type="project" value="UniProtKB-ARBA"/>
</dbReference>
<evidence type="ECO:0000313" key="10">
    <source>
        <dbReference type="Proteomes" id="UP000008672"/>
    </source>
</evidence>
<dbReference type="AlphaFoldDB" id="H3B6Y1"/>
<dbReference type="GeneTree" id="ENSGT00940000158156"/>
<dbReference type="FunCoup" id="H3B6Y1">
    <property type="interactions" value="9"/>
</dbReference>
<keyword evidence="3 6" id="KW-0812">Transmembrane</keyword>
<dbReference type="Ensembl" id="ENSLACT00000017782.1">
    <property type="protein sequence ID" value="ENSLACP00000017652.1"/>
    <property type="gene ID" value="ENSLACG00000015549.1"/>
</dbReference>
<evidence type="ECO:0000256" key="6">
    <source>
        <dbReference type="SAM" id="Phobius"/>
    </source>
</evidence>
<evidence type="ECO:0000259" key="8">
    <source>
        <dbReference type="Pfam" id="PF20520"/>
    </source>
</evidence>
<dbReference type="GO" id="GO:0030659">
    <property type="term" value="C:cytoplasmic vesicle membrane"/>
    <property type="evidence" value="ECO:0007669"/>
    <property type="project" value="UniProtKB-ARBA"/>
</dbReference>
<evidence type="ECO:0000256" key="2">
    <source>
        <dbReference type="ARBA" id="ARBA00009037"/>
    </source>
</evidence>
<feature type="domain" description="V-type proton ATPase subunit S1/VOA1 transmembrane" evidence="8">
    <location>
        <begin position="177"/>
        <end position="214"/>
    </location>
</feature>
<evidence type="ECO:0000256" key="4">
    <source>
        <dbReference type="ARBA" id="ARBA00022989"/>
    </source>
</evidence>
<comment type="similarity">
    <text evidence="2">Belongs to the vacuolar ATPase subunit S1 family.</text>
</comment>
<dbReference type="Pfam" id="PF20520">
    <property type="entry name" value="Ac45-VOA1_TM"/>
    <property type="match status" value="1"/>
</dbReference>
<dbReference type="InterPro" id="IPR008388">
    <property type="entry name" value="Ac45_acc_su"/>
</dbReference>
<accession>H3B6Y1</accession>
<dbReference type="Proteomes" id="UP000008672">
    <property type="component" value="Unassembled WGS sequence"/>
</dbReference>
<reference evidence="9" key="3">
    <citation type="submission" date="2025-09" db="UniProtKB">
        <authorList>
            <consortium name="Ensembl"/>
        </authorList>
    </citation>
    <scope>IDENTIFICATION</scope>
</reference>
<organism evidence="9 10">
    <name type="scientific">Latimeria chalumnae</name>
    <name type="common">Coelacanth</name>
    <dbReference type="NCBI Taxonomy" id="7897"/>
    <lineage>
        <taxon>Eukaryota</taxon>
        <taxon>Metazoa</taxon>
        <taxon>Chordata</taxon>
        <taxon>Craniata</taxon>
        <taxon>Vertebrata</taxon>
        <taxon>Euteleostomi</taxon>
        <taxon>Coelacanthiformes</taxon>
        <taxon>Coelacanthidae</taxon>
        <taxon>Latimeria</taxon>
    </lineage>
</organism>
<dbReference type="FunFam" id="2.40.160.110:FF:000003">
    <property type="entry name" value="ATPase H+ transporting accessory protein 1"/>
    <property type="match status" value="1"/>
</dbReference>
<proteinExistence type="inferred from homology"/>
<dbReference type="Gene3D" id="2.40.160.110">
    <property type="match status" value="1"/>
</dbReference>
<dbReference type="PANTHER" id="PTHR12471:SF3">
    <property type="entry name" value="ATPASE, H+ TRANSPORTING, LYSOSOMAL ACCESSORY PROTEIN 1-LIKE"/>
    <property type="match status" value="1"/>
</dbReference>
<evidence type="ECO:0000256" key="1">
    <source>
        <dbReference type="ARBA" id="ARBA00004167"/>
    </source>
</evidence>
<dbReference type="Pfam" id="PF05827">
    <property type="entry name" value="VAS1_LD"/>
    <property type="match status" value="1"/>
</dbReference>
<dbReference type="HOGENOM" id="CLU_071317_0_0_1"/>
<dbReference type="InterPro" id="IPR046755">
    <property type="entry name" value="VAS1_LD"/>
</dbReference>
<dbReference type="eggNOG" id="KOG3868">
    <property type="taxonomic scope" value="Eukaryota"/>
</dbReference>
<keyword evidence="10" id="KW-1185">Reference proteome</keyword>
<dbReference type="GO" id="GO:0033176">
    <property type="term" value="C:proton-transporting V-type ATPase complex"/>
    <property type="evidence" value="ECO:0007669"/>
    <property type="project" value="TreeGrafter"/>
</dbReference>
<comment type="subcellular location">
    <subcellularLocation>
        <location evidence="1">Membrane</location>
        <topology evidence="1">Single-pass membrane protein</topology>
    </subcellularLocation>
</comment>